<dbReference type="OrthoDB" id="2941383at2"/>
<gene>
    <name evidence="1" type="ORF">ABW02_23710</name>
</gene>
<dbReference type="PATRIC" id="fig|1397.4.peg.4242"/>
<evidence type="ECO:0000313" key="1">
    <source>
        <dbReference type="EMBL" id="KLV19592.1"/>
    </source>
</evidence>
<name>A0A0J1I0U0_NIACI</name>
<keyword evidence="2" id="KW-1185">Reference proteome</keyword>
<accession>A0A0J1I0U0</accession>
<sequence length="88" mass="9651">MNNDNESFNTIKSSGNSDVDLAVEVNIDTTAIGFAILCSLLATGQMTDIEFQKAVKTLEKLTKEKMGNFYGNSVNDVANAKLYNLKRL</sequence>
<proteinExistence type="predicted"/>
<organism evidence="1 2">
    <name type="scientific">Niallia circulans</name>
    <name type="common">Bacillus circulans</name>
    <dbReference type="NCBI Taxonomy" id="1397"/>
    <lineage>
        <taxon>Bacteria</taxon>
        <taxon>Bacillati</taxon>
        <taxon>Bacillota</taxon>
        <taxon>Bacilli</taxon>
        <taxon>Bacillales</taxon>
        <taxon>Bacillaceae</taxon>
        <taxon>Niallia</taxon>
    </lineage>
</organism>
<dbReference type="AlphaFoldDB" id="A0A0J1I0U0"/>
<dbReference type="EMBL" id="LDPH01000040">
    <property type="protein sequence ID" value="KLV19592.1"/>
    <property type="molecule type" value="Genomic_DNA"/>
</dbReference>
<reference evidence="1 2" key="1">
    <citation type="submission" date="2015-05" db="EMBL/GenBank/DDBJ databases">
        <title>Whole genome sequence and identification of bacterial endophytes from Costus igneus.</title>
        <authorList>
            <person name="Lee Y.P."/>
            <person name="Gan H.M."/>
            <person name="Eng W."/>
            <person name="Wheatley M.S."/>
            <person name="Caraballo A."/>
            <person name="Polter S."/>
            <person name="Savka M.A."/>
            <person name="Hudson A.O."/>
        </authorList>
    </citation>
    <scope>NUCLEOTIDE SEQUENCE [LARGE SCALE GENOMIC DNA]</scope>
    <source>
        <strain evidence="1 2">RIT379</strain>
    </source>
</reference>
<evidence type="ECO:0000313" key="2">
    <source>
        <dbReference type="Proteomes" id="UP000036045"/>
    </source>
</evidence>
<dbReference type="Proteomes" id="UP000036045">
    <property type="component" value="Unassembled WGS sequence"/>
</dbReference>
<protein>
    <submittedName>
        <fullName evidence="1">Uncharacterized protein</fullName>
    </submittedName>
</protein>
<comment type="caution">
    <text evidence="1">The sequence shown here is derived from an EMBL/GenBank/DDBJ whole genome shotgun (WGS) entry which is preliminary data.</text>
</comment>